<evidence type="ECO:0000256" key="1">
    <source>
        <dbReference type="SAM" id="Coils"/>
    </source>
</evidence>
<evidence type="ECO:0000313" key="4">
    <source>
        <dbReference type="Proteomes" id="UP000031512"/>
    </source>
</evidence>
<dbReference type="VEuPathDB" id="PiroplasmaDB:BEWA_052900"/>
<feature type="coiled-coil region" evidence="1">
    <location>
        <begin position="1179"/>
        <end position="1213"/>
    </location>
</feature>
<proteinExistence type="predicted"/>
<reference evidence="3 4" key="1">
    <citation type="journal article" date="2012" name="BMC Genomics">
        <title>Comparative genomic analysis and phylogenetic position of Theileria equi.</title>
        <authorList>
            <person name="Kappmeyer L.S."/>
            <person name="Thiagarajan M."/>
            <person name="Herndon D.R."/>
            <person name="Ramsay J.D."/>
            <person name="Caler E."/>
            <person name="Djikeng A."/>
            <person name="Gillespie J.J."/>
            <person name="Lau A.O."/>
            <person name="Roalson E.H."/>
            <person name="Silva J.C."/>
            <person name="Silva M.G."/>
            <person name="Suarez C.E."/>
            <person name="Ueti M.W."/>
            <person name="Nene V.M."/>
            <person name="Mealey R.H."/>
            <person name="Knowles D.P."/>
            <person name="Brayton K.A."/>
        </authorList>
    </citation>
    <scope>NUCLEOTIDE SEQUENCE [LARGE SCALE GENOMIC DNA]</scope>
    <source>
        <strain evidence="3 4">WA</strain>
    </source>
</reference>
<dbReference type="GO" id="GO:0035091">
    <property type="term" value="F:phosphatidylinositol binding"/>
    <property type="evidence" value="ECO:0007669"/>
    <property type="project" value="InterPro"/>
</dbReference>
<dbReference type="GeneID" id="15802842"/>
<dbReference type="CDD" id="cd06093">
    <property type="entry name" value="PX_domain"/>
    <property type="match status" value="1"/>
</dbReference>
<dbReference type="Proteomes" id="UP000031512">
    <property type="component" value="Unassembled WGS sequence"/>
</dbReference>
<feature type="domain" description="PX" evidence="2">
    <location>
        <begin position="33"/>
        <end position="154"/>
    </location>
</feature>
<dbReference type="eggNOG" id="ENOG502QX0F">
    <property type="taxonomic scope" value="Eukaryota"/>
</dbReference>
<accession>L1LDA6</accession>
<dbReference type="SUPFAM" id="SSF64268">
    <property type="entry name" value="PX domain"/>
    <property type="match status" value="1"/>
</dbReference>
<gene>
    <name evidence="3" type="ORF">BEWA_052900</name>
</gene>
<comment type="caution">
    <text evidence="3">The sequence shown here is derived from an EMBL/GenBank/DDBJ whole genome shotgun (WGS) entry which is preliminary data.</text>
</comment>
<dbReference type="EMBL" id="ACOU01000003">
    <property type="protein sequence ID" value="EKX73235.1"/>
    <property type="molecule type" value="Genomic_DNA"/>
</dbReference>
<dbReference type="InterPro" id="IPR036871">
    <property type="entry name" value="PX_dom_sf"/>
</dbReference>
<keyword evidence="1" id="KW-0175">Coiled coil</keyword>
<evidence type="ECO:0000259" key="2">
    <source>
        <dbReference type="PROSITE" id="PS50195"/>
    </source>
</evidence>
<dbReference type="SMART" id="SM00312">
    <property type="entry name" value="PX"/>
    <property type="match status" value="1"/>
</dbReference>
<dbReference type="KEGG" id="beq:BEWA_052900"/>
<feature type="coiled-coil region" evidence="1">
    <location>
        <begin position="1003"/>
        <end position="1037"/>
    </location>
</feature>
<dbReference type="RefSeq" id="XP_004832687.1">
    <property type="nucleotide sequence ID" value="XM_004832630.1"/>
</dbReference>
<protein>
    <recommendedName>
        <fullName evidence="2">PX domain-containing protein</fullName>
    </recommendedName>
</protein>
<dbReference type="OrthoDB" id="10254720at2759"/>
<dbReference type="PROSITE" id="PS50195">
    <property type="entry name" value="PX"/>
    <property type="match status" value="1"/>
</dbReference>
<dbReference type="Gene3D" id="3.30.1520.10">
    <property type="entry name" value="Phox-like domain"/>
    <property type="match status" value="1"/>
</dbReference>
<sequence length="1319" mass="152303">MGEIGDSSPSTAAKQMDNGEKTLNSGLYTSFVQMLSVKIIDYYVVSSCCKSYTLYTIKYNDFGRIMVVTRRFSDFIELDSKLRELGESTFLKLPEKKYFGNTEPFFIVKRQQELRAYINLILQKGSPEQLLCFFKFLGFSDESLLYLQLASAKSNLDRKNYIRTLSEYLVIPLDTRHMYVNTLTKCSVELFDNLSKPVEDIPFSNHYDGLSPGGSQDMPSPNNCNVFSSQNIKYYSSNNTRLTGNFDKIDVISGINSNLLSQVGRDPNMYIDLRLSNGLIFDILLISLKDSDSKLTCDVTSIFLYMINHYNANIRNMALNVKAIHYLVKAHSRLLVNNELYCLDFKHKGILNIYSCVTRGKKEYVNIFKSESNDRIPVTMDTADLSPRVYSVEQYWDVVSTFYISVLSQSLEAVHLYIDDVNCWKKLYKLVTLHNGHTFEPFVAWLLYITSYQEDLFTIFPRDDHANDVIKKLYSSQSPTIKAISGIIISSLLIGNWFDPEDVPRAVSSIQRLFQLVADKRLHFSYVFSGESLLRIKNMLNDPNLYIDVKLFLLFSLRKHLSPALKELNAIALNWDIPIELIVSSGDSSLSISRLEKLLLKFLDDVDLDLYFVNMNEITMDNVQYVDSEIYPKFIDNFKAIFRTLYIQKFKNISDTLSQILNSMTYELSGCKSTESEVNEFSGIRNDISMHYEICLSLLILPYTDSETSSDHLFTINLDPLLINKNSSLIYSNEIFLDGIKSKIFVDDPTTDTSEQISFPNRNGYTLDLSITFLTSRIEFNKAYLGVLKNRLADYEEMHMLYNEHILRCLKVVRRLMDAKPPSNINIQTTKAVKDDRLNSYDNFRGVIENFEIDGMEEVLEIKDNFSCISYDELSDYSQLMEAYDNTFSELIDYFKFVVYYYSLCRDVLKRFSKFVGRYEDAISRIHNKFDDIEHVKTEFVTDYLTFQREMETETNITKKLMDNITMSQRIQDMIKATNVKISSCKSRIGSTEERIHKVPVLINETVTKRKQMESKVEELNDEMGTIKDEILKFQSKMAEHESLKNSVSTKITSTMSLFSALDASVGKDSVEILNHLDAFVEIQESLRPEFINILSDNQYPNMVDPSVVEDLRNVVFRKSQEFQTEYDEICKEDVQMKINTLNSRLSSIDDTIYKVKHDIASLRRTEEGLKTNSLDETLSIQRLLIDNLETTNNQLQSELEKTTNSLTAIEVELGTIKANNVNLNLKMQQSRTVFLKNLKYQRMLRLESFSQILSLEFLARHITLEEAQINRILSIKPDVINKLTTLMEHENKSRMQLVASFKDAVNKFNDTTNFLSNI</sequence>
<dbReference type="STRING" id="1537102.L1LDA6"/>
<name>L1LDA6_THEEQ</name>
<organism evidence="3 4">
    <name type="scientific">Theileria equi strain WA</name>
    <dbReference type="NCBI Taxonomy" id="1537102"/>
    <lineage>
        <taxon>Eukaryota</taxon>
        <taxon>Sar</taxon>
        <taxon>Alveolata</taxon>
        <taxon>Apicomplexa</taxon>
        <taxon>Aconoidasida</taxon>
        <taxon>Piroplasmida</taxon>
        <taxon>Theileriidae</taxon>
        <taxon>Theileria</taxon>
    </lineage>
</organism>
<dbReference type="InterPro" id="IPR001683">
    <property type="entry name" value="PX_dom"/>
</dbReference>
<keyword evidence="4" id="KW-1185">Reference proteome</keyword>
<dbReference type="Pfam" id="PF00787">
    <property type="entry name" value="PX"/>
    <property type="match status" value="1"/>
</dbReference>
<evidence type="ECO:0000313" key="3">
    <source>
        <dbReference type="EMBL" id="EKX73235.1"/>
    </source>
</evidence>